<dbReference type="InterPro" id="IPR011713">
    <property type="entry name" value="Leu-rich_rpt_3"/>
</dbReference>
<comment type="catalytic activity">
    <reaction evidence="6">
        <text>NAD(+) + H2O = ADP-D-ribose + nicotinamide + H(+)</text>
        <dbReference type="Rhea" id="RHEA:16301"/>
        <dbReference type="ChEBI" id="CHEBI:15377"/>
        <dbReference type="ChEBI" id="CHEBI:15378"/>
        <dbReference type="ChEBI" id="CHEBI:17154"/>
        <dbReference type="ChEBI" id="CHEBI:57540"/>
        <dbReference type="ChEBI" id="CHEBI:57967"/>
        <dbReference type="EC" id="3.2.2.6"/>
    </reaction>
    <physiologicalReaction direction="left-to-right" evidence="6">
        <dbReference type="Rhea" id="RHEA:16302"/>
    </physiologicalReaction>
</comment>
<dbReference type="PRINTS" id="PR00364">
    <property type="entry name" value="DISEASERSIST"/>
</dbReference>
<dbReference type="Gene3D" id="1.10.8.430">
    <property type="entry name" value="Helical domain of apoptotic protease-activating factors"/>
    <property type="match status" value="1"/>
</dbReference>
<dbReference type="InterPro" id="IPR000157">
    <property type="entry name" value="TIR_dom"/>
</dbReference>
<dbReference type="Pfam" id="PF23282">
    <property type="entry name" value="WHD_ROQ1"/>
    <property type="match status" value="1"/>
</dbReference>
<evidence type="ECO:0000313" key="9">
    <source>
        <dbReference type="Proteomes" id="UP000327085"/>
    </source>
</evidence>
<dbReference type="OMA" id="LWIAYIS"/>
<gene>
    <name evidence="8" type="ORF">ALMOND_2B024962</name>
</gene>
<evidence type="ECO:0000256" key="4">
    <source>
        <dbReference type="ARBA" id="ARBA00022801"/>
    </source>
</evidence>
<dbReference type="Pfam" id="PF07725">
    <property type="entry name" value="LRR_3"/>
    <property type="match status" value="1"/>
</dbReference>
<dbReference type="SUPFAM" id="SSF52200">
    <property type="entry name" value="Toll/Interleukin receptor TIR domain"/>
    <property type="match status" value="1"/>
</dbReference>
<dbReference type="InterPro" id="IPR032675">
    <property type="entry name" value="LRR_dom_sf"/>
</dbReference>
<dbReference type="Proteomes" id="UP000327085">
    <property type="component" value="Chromosome 7"/>
</dbReference>
<dbReference type="InterPro" id="IPR058192">
    <property type="entry name" value="WHD_ROQ1-like"/>
</dbReference>
<sequence>MYTRRTSSSSPSTTPQWKYDVFLSFRGDDTQKGFTDHLYETLRAQGIITFRDEPKISKGKSISGELIAAIEGSKFALIVLSQNYASSTWCLDELLHILKFMEAREAVLPIFYYVDPSHVRKQTGCFEKAFTQLEERFSSDDKTKVQEWRDALAKVADFSGWKAKDWYETLLIKDIIDVIWKRLRSTSFTFVENSVGLDSSMNSIDLLLGAGVDDVRFIGIWGMGGIGKTTIARVVRERISPEFEFSIFLENVSDNVQKGGLISQQREILSWISMKTIDIFDVHEGSTMIRRLLRHKKVLLILDDVTNSDHLDYLAGKQEWFGSGSRVLITTRNEHLLIEHEVERRFQVKRLNHDDALKLFSWKAFGKDHPEKNYIDLSSCVVSYADGLPLALKVLGSFLRGRHVSAWNSALGKLRDLCNTVLGTLQISYDDLDDREKKIFLDIACFFNGEKEDRVIEILDSCGFCACIGIDVLIEKSLLTNSYGTLWMHQLLQEMGRELVNRECLDEPGNRSRLWRHEEGKHVLSKNTGTDAVESITMDKTGPVVHADAKCFSRMKKLRLLNLANVNLSNDLEYLSDNLRSLEWDGYPSKYFPLHFNPENLLELNMCHSHIESFWTGVKLLYNLKIFKLSHSLNLVNTPDFRGFPNLEYLILEGCIRLYKVDPSLGMLERITQINLKDCKSLVHLPRSVYGLKSVKVLNLSGCSKLDKLPNELGNAECLEELDVSGTSVRELSSSIVRLKSLTVLNFRGCKGPSPKFWNLLSLFQLFLSLFQRFLIRSRVPTPLLLPSLSGLVSLKKLTLSDCNLLVVPNDLSCLSSLTDLDLSRNQFVSLPNGISLLSRLQFLNLEYCERLQELPEVPQRVIAVVNNCISLERIARGSTEKFQWLRSTQCINCFKFAETHDFRSLVFTLLEQYDGEVPIIQFVVPGNEIPEWFNHKSAEYIYQKEWFNPQSVEYPLSVELRPGWFTEKWMGFAVCLVFAIQERSPNCDPALDYPSFDYNYTHIITCKVDINGKEMTARRRPFAVLNAESGQAVSDHLWVVFFPRHFPQLWKGISDQIELPSGTEGWQGIFGQITFSITARVGHGVIVKQSAARLVYEGDLEELDPRFSFSLMACFSTDEWNGTTTAMRATTTGTTRVMILPPNASGLMEMKNYNKRI</sequence>
<dbReference type="Gramene" id="VVA39854">
    <property type="protein sequence ID" value="VVA39854"/>
    <property type="gene ID" value="Prudul26B024962"/>
</dbReference>
<dbReference type="PANTHER" id="PTHR11017">
    <property type="entry name" value="LEUCINE-RICH REPEAT-CONTAINING PROTEIN"/>
    <property type="match status" value="1"/>
</dbReference>
<dbReference type="InterPro" id="IPR027417">
    <property type="entry name" value="P-loop_NTPase"/>
</dbReference>
<name>A0A5E4GJ83_PRUDU</name>
<evidence type="ECO:0000256" key="2">
    <source>
        <dbReference type="ARBA" id="ARBA00022614"/>
    </source>
</evidence>
<dbReference type="Pfam" id="PF01582">
    <property type="entry name" value="TIR"/>
    <property type="match status" value="1"/>
</dbReference>
<evidence type="ECO:0000259" key="7">
    <source>
        <dbReference type="PROSITE" id="PS50104"/>
    </source>
</evidence>
<dbReference type="SMART" id="SM00369">
    <property type="entry name" value="LRR_TYP"/>
    <property type="match status" value="2"/>
</dbReference>
<evidence type="ECO:0000256" key="6">
    <source>
        <dbReference type="ARBA" id="ARBA00047304"/>
    </source>
</evidence>
<protein>
    <recommendedName>
        <fullName evidence="1">ADP-ribosyl cyclase/cyclic ADP-ribose hydrolase</fullName>
        <ecNumber evidence="1">3.2.2.6</ecNumber>
    </recommendedName>
</protein>
<dbReference type="InterPro" id="IPR003591">
    <property type="entry name" value="Leu-rich_rpt_typical-subtyp"/>
</dbReference>
<dbReference type="SUPFAM" id="SSF52058">
    <property type="entry name" value="L domain-like"/>
    <property type="match status" value="1"/>
</dbReference>
<keyword evidence="3" id="KW-0677">Repeat</keyword>
<accession>A0A5E4GJ83</accession>
<dbReference type="InterPro" id="IPR042197">
    <property type="entry name" value="Apaf_helical"/>
</dbReference>
<dbReference type="InParanoid" id="A0A5E4GJ83"/>
<dbReference type="GO" id="GO:0007165">
    <property type="term" value="P:signal transduction"/>
    <property type="evidence" value="ECO:0007669"/>
    <property type="project" value="InterPro"/>
</dbReference>
<evidence type="ECO:0000313" key="8">
    <source>
        <dbReference type="EMBL" id="VVA39854.1"/>
    </source>
</evidence>
<evidence type="ECO:0000256" key="1">
    <source>
        <dbReference type="ARBA" id="ARBA00011982"/>
    </source>
</evidence>
<dbReference type="GO" id="GO:0006952">
    <property type="term" value="P:defense response"/>
    <property type="evidence" value="ECO:0007669"/>
    <property type="project" value="InterPro"/>
</dbReference>
<dbReference type="Gene3D" id="3.40.50.10140">
    <property type="entry name" value="Toll/interleukin-1 receptor homology (TIR) domain"/>
    <property type="match status" value="1"/>
</dbReference>
<dbReference type="InterPro" id="IPR001611">
    <property type="entry name" value="Leu-rich_rpt"/>
</dbReference>
<dbReference type="AlphaFoldDB" id="A0A5E4GJ83"/>
<dbReference type="EC" id="3.2.2.6" evidence="1"/>
<dbReference type="FunCoup" id="A0A5E4GJ83">
    <property type="interactions" value="12"/>
</dbReference>
<evidence type="ECO:0000256" key="3">
    <source>
        <dbReference type="ARBA" id="ARBA00022737"/>
    </source>
</evidence>
<dbReference type="PANTHER" id="PTHR11017:SF527">
    <property type="entry name" value="TMV RESISTANCE PROTEIN N-LIKE"/>
    <property type="match status" value="1"/>
</dbReference>
<dbReference type="EMBL" id="CABIKO010000860">
    <property type="protein sequence ID" value="VVA39854.1"/>
    <property type="molecule type" value="Genomic_DNA"/>
</dbReference>
<dbReference type="SMART" id="SM00255">
    <property type="entry name" value="TIR"/>
    <property type="match status" value="1"/>
</dbReference>
<dbReference type="GO" id="GO:0061809">
    <property type="term" value="F:NAD+ nucleosidase activity, cyclic ADP-ribose generating"/>
    <property type="evidence" value="ECO:0007669"/>
    <property type="project" value="UniProtKB-EC"/>
</dbReference>
<dbReference type="PROSITE" id="PS51450">
    <property type="entry name" value="LRR"/>
    <property type="match status" value="1"/>
</dbReference>
<proteinExistence type="predicted"/>
<dbReference type="Pfam" id="PF00931">
    <property type="entry name" value="NB-ARC"/>
    <property type="match status" value="1"/>
</dbReference>
<dbReference type="Pfam" id="PF20160">
    <property type="entry name" value="C-JID"/>
    <property type="match status" value="1"/>
</dbReference>
<dbReference type="InterPro" id="IPR002182">
    <property type="entry name" value="NB-ARC"/>
</dbReference>
<dbReference type="Gene3D" id="3.80.10.10">
    <property type="entry name" value="Ribonuclease Inhibitor"/>
    <property type="match status" value="2"/>
</dbReference>
<keyword evidence="2" id="KW-0433">Leucine-rich repeat</keyword>
<dbReference type="PROSITE" id="PS50104">
    <property type="entry name" value="TIR"/>
    <property type="match status" value="1"/>
</dbReference>
<evidence type="ECO:0000256" key="5">
    <source>
        <dbReference type="ARBA" id="ARBA00023027"/>
    </source>
</evidence>
<dbReference type="GO" id="GO:0043531">
    <property type="term" value="F:ADP binding"/>
    <property type="evidence" value="ECO:0007669"/>
    <property type="project" value="InterPro"/>
</dbReference>
<dbReference type="SUPFAM" id="SSF52540">
    <property type="entry name" value="P-loop containing nucleoside triphosphate hydrolases"/>
    <property type="match status" value="1"/>
</dbReference>
<dbReference type="Gene3D" id="3.40.50.300">
    <property type="entry name" value="P-loop containing nucleotide triphosphate hydrolases"/>
    <property type="match status" value="1"/>
</dbReference>
<dbReference type="InterPro" id="IPR045344">
    <property type="entry name" value="C-JID"/>
</dbReference>
<reference evidence="9" key="1">
    <citation type="journal article" date="2020" name="Plant J.">
        <title>Transposons played a major role in the diversification between the closely related almond and peach genomes: results from the almond genome sequence.</title>
        <authorList>
            <person name="Alioto T."/>
            <person name="Alexiou K.G."/>
            <person name="Bardil A."/>
            <person name="Barteri F."/>
            <person name="Castanera R."/>
            <person name="Cruz F."/>
            <person name="Dhingra A."/>
            <person name="Duval H."/>
            <person name="Fernandez I Marti A."/>
            <person name="Frias L."/>
            <person name="Galan B."/>
            <person name="Garcia J.L."/>
            <person name="Howad W."/>
            <person name="Gomez-Garrido J."/>
            <person name="Gut M."/>
            <person name="Julca I."/>
            <person name="Morata J."/>
            <person name="Puigdomenech P."/>
            <person name="Ribeca P."/>
            <person name="Rubio Cabetas M.J."/>
            <person name="Vlasova A."/>
            <person name="Wirthensohn M."/>
            <person name="Garcia-Mas J."/>
            <person name="Gabaldon T."/>
            <person name="Casacuberta J.M."/>
            <person name="Arus P."/>
        </authorList>
    </citation>
    <scope>NUCLEOTIDE SEQUENCE [LARGE SCALE GENOMIC DNA]</scope>
    <source>
        <strain evidence="9">cv. Texas</strain>
    </source>
</reference>
<dbReference type="InterPro" id="IPR044974">
    <property type="entry name" value="Disease_R_plants"/>
</dbReference>
<organism evidence="8 9">
    <name type="scientific">Prunus dulcis</name>
    <name type="common">Almond</name>
    <name type="synonym">Amygdalus dulcis</name>
    <dbReference type="NCBI Taxonomy" id="3755"/>
    <lineage>
        <taxon>Eukaryota</taxon>
        <taxon>Viridiplantae</taxon>
        <taxon>Streptophyta</taxon>
        <taxon>Embryophyta</taxon>
        <taxon>Tracheophyta</taxon>
        <taxon>Spermatophyta</taxon>
        <taxon>Magnoliopsida</taxon>
        <taxon>eudicotyledons</taxon>
        <taxon>Gunneridae</taxon>
        <taxon>Pentapetalae</taxon>
        <taxon>rosids</taxon>
        <taxon>fabids</taxon>
        <taxon>Rosales</taxon>
        <taxon>Rosaceae</taxon>
        <taxon>Amygdaloideae</taxon>
        <taxon>Amygdaleae</taxon>
        <taxon>Prunus</taxon>
    </lineage>
</organism>
<dbReference type="InterPro" id="IPR035897">
    <property type="entry name" value="Toll_tir_struct_dom_sf"/>
</dbReference>
<feature type="domain" description="TIR" evidence="7">
    <location>
        <begin position="17"/>
        <end position="187"/>
    </location>
</feature>
<keyword evidence="5" id="KW-0520">NAD</keyword>
<keyword evidence="4" id="KW-0378">Hydrolase</keyword>
<dbReference type="FunFam" id="3.40.50.10140:FF:000007">
    <property type="entry name" value="Disease resistance protein (TIR-NBS-LRR class)"/>
    <property type="match status" value="1"/>
</dbReference>